<feature type="compositionally biased region" description="Acidic residues" evidence="1">
    <location>
        <begin position="8"/>
        <end position="17"/>
    </location>
</feature>
<dbReference type="EMBL" id="MPGH01000257">
    <property type="protein sequence ID" value="OLN81279.1"/>
    <property type="molecule type" value="Genomic_DNA"/>
</dbReference>
<reference evidence="3 4" key="1">
    <citation type="submission" date="2016-11" db="EMBL/GenBank/DDBJ databases">
        <title>Draft Genome Assembly of Colletotrichum chlorophyti a pathogen of herbaceous plants.</title>
        <authorList>
            <person name="Gan P."/>
            <person name="Narusaka M."/>
            <person name="Tsushima A."/>
            <person name="Narusaka Y."/>
            <person name="Takano Y."/>
            <person name="Shirasu K."/>
        </authorList>
    </citation>
    <scope>NUCLEOTIDE SEQUENCE [LARGE SCALE GENOMIC DNA]</scope>
    <source>
        <strain evidence="3 4">NTL11</strain>
    </source>
</reference>
<dbReference type="GO" id="GO:0003676">
    <property type="term" value="F:nucleic acid binding"/>
    <property type="evidence" value="ECO:0007669"/>
    <property type="project" value="InterPro"/>
</dbReference>
<name>A0A1Q8RAK5_9PEZI</name>
<dbReference type="InterPro" id="IPR000467">
    <property type="entry name" value="G_patch_dom"/>
</dbReference>
<comment type="caution">
    <text evidence="3">The sequence shown here is derived from an EMBL/GenBank/DDBJ whole genome shotgun (WGS) entry which is preliminary data.</text>
</comment>
<organism evidence="3 4">
    <name type="scientific">Colletotrichum chlorophyti</name>
    <dbReference type="NCBI Taxonomy" id="708187"/>
    <lineage>
        <taxon>Eukaryota</taxon>
        <taxon>Fungi</taxon>
        <taxon>Dikarya</taxon>
        <taxon>Ascomycota</taxon>
        <taxon>Pezizomycotina</taxon>
        <taxon>Sordariomycetes</taxon>
        <taxon>Hypocreomycetidae</taxon>
        <taxon>Glomerellales</taxon>
        <taxon>Glomerellaceae</taxon>
        <taxon>Colletotrichum</taxon>
    </lineage>
</organism>
<dbReference type="AlphaFoldDB" id="A0A1Q8RAK5"/>
<feature type="region of interest" description="Disordered" evidence="1">
    <location>
        <begin position="105"/>
        <end position="127"/>
    </location>
</feature>
<gene>
    <name evidence="3" type="ORF">CCHL11_07294</name>
</gene>
<evidence type="ECO:0000256" key="1">
    <source>
        <dbReference type="SAM" id="MobiDB-lite"/>
    </source>
</evidence>
<feature type="region of interest" description="Disordered" evidence="1">
    <location>
        <begin position="1"/>
        <end position="34"/>
    </location>
</feature>
<feature type="compositionally biased region" description="Basic and acidic residues" evidence="1">
    <location>
        <begin position="114"/>
        <end position="127"/>
    </location>
</feature>
<protein>
    <recommendedName>
        <fullName evidence="2">G-patch domain-containing protein</fullName>
    </recommendedName>
</protein>
<feature type="compositionally biased region" description="Basic and acidic residues" evidence="1">
    <location>
        <begin position="197"/>
        <end position="229"/>
    </location>
</feature>
<evidence type="ECO:0000259" key="2">
    <source>
        <dbReference type="PROSITE" id="PS50174"/>
    </source>
</evidence>
<dbReference type="Proteomes" id="UP000186583">
    <property type="component" value="Unassembled WGS sequence"/>
</dbReference>
<dbReference type="PANTHER" id="PTHR20923:SF1">
    <property type="entry name" value="G PATCH DOMAIN AND ANKYRIN REPEAT-CONTAINING PROTEIN 1"/>
    <property type="match status" value="1"/>
</dbReference>
<dbReference type="Pfam" id="PF01585">
    <property type="entry name" value="G-patch"/>
    <property type="match status" value="1"/>
</dbReference>
<accession>A0A1Q8RAK5</accession>
<keyword evidence="4" id="KW-1185">Reference proteome</keyword>
<dbReference type="PANTHER" id="PTHR20923">
    <property type="entry name" value="BAT4 PROTEIN-RELATED"/>
    <property type="match status" value="1"/>
</dbReference>
<evidence type="ECO:0000313" key="3">
    <source>
        <dbReference type="EMBL" id="OLN81279.1"/>
    </source>
</evidence>
<proteinExistence type="predicted"/>
<dbReference type="STRING" id="708187.A0A1Q8RAK5"/>
<dbReference type="PROSITE" id="PS50174">
    <property type="entry name" value="G_PATCH"/>
    <property type="match status" value="1"/>
</dbReference>
<dbReference type="InterPro" id="IPR039146">
    <property type="entry name" value="GPANK1"/>
</dbReference>
<dbReference type="OrthoDB" id="20282at2759"/>
<evidence type="ECO:0000313" key="4">
    <source>
        <dbReference type="Proteomes" id="UP000186583"/>
    </source>
</evidence>
<feature type="region of interest" description="Disordered" evidence="1">
    <location>
        <begin position="197"/>
        <end position="230"/>
    </location>
</feature>
<sequence>MHRRADYEVGDGYDGGDDVPLHHRRPFGAGIQRKPIQFVKASDPNLSTIKDRKTQSGASVGDFYLSLVLPSEKAKAEPPESEALKTEGKASVCAVCDLPVSADDTVQEVGGSSRGKDSTSKQKHEASIAHQVCLAHSHPPSALDRSRMGLTYLSSHGWDPDSRKGLGAAGQGIQYPLKTKLKEDNFGVGLKVSKDQQVRVEKKKQPVKMGAKERRKQAEEDKKKTERLRQMFYGSEDLDRYLGSS</sequence>
<feature type="domain" description="G-patch" evidence="2">
    <location>
        <begin position="145"/>
        <end position="193"/>
    </location>
</feature>